<evidence type="ECO:0000313" key="7">
    <source>
        <dbReference type="EMBL" id="QRD87977.1"/>
    </source>
</evidence>
<dbReference type="VEuPathDB" id="FungiDB:AFLA_003744"/>
<feature type="domain" description="FAD-binding" evidence="5">
    <location>
        <begin position="55"/>
        <end position="442"/>
    </location>
</feature>
<dbReference type="InterPro" id="IPR050641">
    <property type="entry name" value="RIFMO-like"/>
</dbReference>
<dbReference type="SUPFAM" id="SSF54373">
    <property type="entry name" value="FAD-linked reductases, C-terminal domain"/>
    <property type="match status" value="1"/>
</dbReference>
<dbReference type="PANTHER" id="PTHR43004">
    <property type="entry name" value="TRK SYSTEM POTASSIUM UPTAKE PROTEIN"/>
    <property type="match status" value="1"/>
</dbReference>
<name>A0A7U2MQ95_ASPFN</name>
<dbReference type="InterPro" id="IPR038220">
    <property type="entry name" value="PHOX_C_sf"/>
</dbReference>
<keyword evidence="4" id="KW-0560">Oxidoreductase</keyword>
<evidence type="ECO:0000256" key="1">
    <source>
        <dbReference type="ARBA" id="ARBA00007801"/>
    </source>
</evidence>
<dbReference type="GO" id="GO:0071949">
    <property type="term" value="F:FAD binding"/>
    <property type="evidence" value="ECO:0007669"/>
    <property type="project" value="InterPro"/>
</dbReference>
<keyword evidence="8" id="KW-1185">Reference proteome</keyword>
<evidence type="ECO:0000256" key="4">
    <source>
        <dbReference type="ARBA" id="ARBA00023002"/>
    </source>
</evidence>
<dbReference type="InterPro" id="IPR036249">
    <property type="entry name" value="Thioredoxin-like_sf"/>
</dbReference>
<dbReference type="Gene3D" id="3.50.50.60">
    <property type="entry name" value="FAD/NAD(P)-binding domain"/>
    <property type="match status" value="1"/>
</dbReference>
<sequence length="670" mass="73896">MRIFNRAKYHSKSTDASRTSHLYALSTTLIFFRRFGLFIPTFCSNIMTTSLQSTTDVVIIGAGPSGLMAALWMARCGVKTRIIDARATKVFRGHADGMQTGTLEIFDSFGIVDDLYNKAAPSVEMTIWAGSKDVPLKRVARFPKWSPDLGQYHLVHTSQGNTERALLDGMKAFDGLEVERGVLATAINIDEAGIHDPKAHAIKLTVRHLTDKELAAASTPDTIPQPGDFNYNSADEPYLKRKVAGKEGRTEVIHARFVIGADGSRSWTRSALGFDFLGDDGEEDVGGILDCIATSNFPDIRIQSMIVKDGRGAGFVPREDGLLRIAAPVPSRSEATPEAILRSLREILSPYEIDITHIDWCGVFGTRRRVSSSSSKHSRVFLVGDALHVHSPRAGIGMNFSIQDAYNLGWKIAHVVKGISPLSILKTYDEERGLTTKQLVAFDKALSDESPVGANFSAHGTYQQLRDNLPFSSTTAIEYEAGLLVAKQGGLIVSKQYLAPGILVGRRLPSQTVERHANGESVDFGKSFPSDGRYRIVVFAGMISQPEQLRRLENVSQVLELPGAFLRRLGERAITPQDVFEILVVHSASRDDVEIADLPPSLFKNGDPFRQVFVDNNESRSWTLSEAYSRYGISRDRGCLVLVRPDRHVMYIGELEDVTEMIKLLTSILL</sequence>
<evidence type="ECO:0000256" key="2">
    <source>
        <dbReference type="ARBA" id="ARBA00022630"/>
    </source>
</evidence>
<accession>A0A7U2MQ95</accession>
<dbReference type="InterPro" id="IPR012941">
    <property type="entry name" value="Phe_hydrox_C_dim_dom"/>
</dbReference>
<evidence type="ECO:0000259" key="6">
    <source>
        <dbReference type="Pfam" id="PF07976"/>
    </source>
</evidence>
<organism evidence="7 8">
    <name type="scientific">Aspergillus flavus (strain ATCC 200026 / FGSC A1120 / IAM 13836 / NRRL 3357 / JCM 12722 / SRRC 167)</name>
    <dbReference type="NCBI Taxonomy" id="332952"/>
    <lineage>
        <taxon>Eukaryota</taxon>
        <taxon>Fungi</taxon>
        <taxon>Dikarya</taxon>
        <taxon>Ascomycota</taxon>
        <taxon>Pezizomycotina</taxon>
        <taxon>Eurotiomycetes</taxon>
        <taxon>Eurotiomycetidae</taxon>
        <taxon>Eurotiales</taxon>
        <taxon>Aspergillaceae</taxon>
        <taxon>Aspergillus</taxon>
        <taxon>Aspergillus subgen. Circumdati</taxon>
    </lineage>
</organism>
<dbReference type="Pfam" id="PF07976">
    <property type="entry name" value="Phe_hydrox_dim"/>
    <property type="match status" value="1"/>
</dbReference>
<dbReference type="EMBL" id="CP044619">
    <property type="protein sequence ID" value="QRD87977.1"/>
    <property type="molecule type" value="Genomic_DNA"/>
</dbReference>
<evidence type="ECO:0000259" key="5">
    <source>
        <dbReference type="Pfam" id="PF01494"/>
    </source>
</evidence>
<dbReference type="SUPFAM" id="SSF52833">
    <property type="entry name" value="Thioredoxin-like"/>
    <property type="match status" value="1"/>
</dbReference>
<gene>
    <name evidence="7" type="ORF">F9C07_2279287</name>
</gene>
<evidence type="ECO:0000313" key="8">
    <source>
        <dbReference type="Proteomes" id="UP000596276"/>
    </source>
</evidence>
<reference evidence="8" key="1">
    <citation type="journal article" date="2021" name="G3 (Bethesda)">
        <title>Chromosome assembled and annotated genome sequence of Aspergillus flavus NRRL 3357.</title>
        <authorList>
            <person name="Skerker J.M."/>
            <person name="Pianalto K.M."/>
            <person name="Mondo S.J."/>
            <person name="Yang K."/>
            <person name="Arkin A.P."/>
            <person name="Keller N.P."/>
            <person name="Grigoriev I.V."/>
            <person name="Louise Glass N.L."/>
        </authorList>
    </citation>
    <scope>NUCLEOTIDE SEQUENCE [LARGE SCALE GENOMIC DNA]</scope>
    <source>
        <strain evidence="8">ATCC 200026 / FGSC A1120 / IAM 13836 / NRRL 3357 / JCM 12722 / SRRC 167</strain>
    </source>
</reference>
<keyword evidence="3" id="KW-0274">FAD</keyword>
<dbReference type="CDD" id="cd02979">
    <property type="entry name" value="PHOX_C"/>
    <property type="match status" value="1"/>
</dbReference>
<dbReference type="PRINTS" id="PR00420">
    <property type="entry name" value="RNGMNOXGNASE"/>
</dbReference>
<dbReference type="Proteomes" id="UP000596276">
    <property type="component" value="Chromosome 1"/>
</dbReference>
<keyword evidence="2" id="KW-0285">Flavoprotein</keyword>
<dbReference type="Gene3D" id="3.40.30.20">
    <property type="match status" value="1"/>
</dbReference>
<dbReference type="PANTHER" id="PTHR43004:SF20">
    <property type="entry name" value="2-MONOOXYGENASE, PUTATIVE (AFU_ORTHOLOGUE AFUA_1G13660)-RELATED"/>
    <property type="match status" value="1"/>
</dbReference>
<feature type="domain" description="Phenol hydroxylase-like C-terminal dimerisation" evidence="6">
    <location>
        <begin position="477"/>
        <end position="666"/>
    </location>
</feature>
<comment type="similarity">
    <text evidence="1">Belongs to the PheA/TfdB FAD monooxygenase family.</text>
</comment>
<proteinExistence type="inferred from homology"/>
<dbReference type="SUPFAM" id="SSF51905">
    <property type="entry name" value="FAD/NAD(P)-binding domain"/>
    <property type="match status" value="1"/>
</dbReference>
<dbReference type="Gene3D" id="3.30.9.10">
    <property type="entry name" value="D-Amino Acid Oxidase, subunit A, domain 2"/>
    <property type="match status" value="1"/>
</dbReference>
<dbReference type="InterPro" id="IPR002938">
    <property type="entry name" value="FAD-bd"/>
</dbReference>
<dbReference type="AlphaFoldDB" id="A0A7U2MQ95"/>
<evidence type="ECO:0000256" key="3">
    <source>
        <dbReference type="ARBA" id="ARBA00022827"/>
    </source>
</evidence>
<dbReference type="GO" id="GO:0016709">
    <property type="term" value="F:oxidoreductase activity, acting on paired donors, with incorporation or reduction of molecular oxygen, NAD(P)H as one donor, and incorporation of one atom of oxygen"/>
    <property type="evidence" value="ECO:0007669"/>
    <property type="project" value="UniProtKB-ARBA"/>
</dbReference>
<dbReference type="VEuPathDB" id="FungiDB:F9C07_2279287"/>
<dbReference type="Pfam" id="PF01494">
    <property type="entry name" value="FAD_binding_3"/>
    <property type="match status" value="1"/>
</dbReference>
<dbReference type="InterPro" id="IPR036188">
    <property type="entry name" value="FAD/NAD-bd_sf"/>
</dbReference>
<protein>
    <submittedName>
        <fullName evidence="7">2-polyprenyl-6-methoxyphenol hydroxylase</fullName>
    </submittedName>
</protein>